<dbReference type="InterPro" id="IPR009088">
    <property type="entry name" value="TFIIA_b-brl"/>
</dbReference>
<keyword evidence="11 20" id="KW-0472">Membrane</keyword>
<comment type="caution">
    <text evidence="23">The sequence shown here is derived from an EMBL/GenBank/DDBJ whole genome shotgun (WGS) entry which is preliminary data.</text>
</comment>
<name>A0A5N5Q9L9_9AGAM</name>
<evidence type="ECO:0000259" key="21">
    <source>
        <dbReference type="Pfam" id="PF02268"/>
    </source>
</evidence>
<dbReference type="PANTHER" id="PTHR28097">
    <property type="entry name" value="PHEROMONE A FACTOR RECEPTOR"/>
    <property type="match status" value="1"/>
</dbReference>
<feature type="domain" description="Transcription initiation factor IIA gamma subunit C-terminal" evidence="22">
    <location>
        <begin position="471"/>
        <end position="511"/>
    </location>
</feature>
<sequence length="522" mass="58409">MEIFPVFPILSGLAIILVLLPLPWHWRARNTGTLLYIGWTVVGNLVFMTNTIVWRKNFEDHAPVWCDISSKLIIGMSVGLTAASLCINRKLYNIATIKSVHATAASRRREVIVDLLLGIALPIIVMALHYVVQGRRYSILEDIGCWPTTYNTLLAIPLIMLWPILISVCSLLYCSLSIRAFLQTRQQFNQVLNNSRTGINMSRYFRLMALSSTEMVFSLPFALYLLINNLQNKQYPWISWNDTHYMFSQPVKFPAIVLKTFPTSYRVLLVNLWVLPGGGFIFFIYFGLGGEAASAYKEIFYKLVAPFGIRPRPDTSSGQNSSWRNQLSSNGASSTHREPTHYPSLPHLDESDEKGGDDLETGKAHPVVLAWVGGPGETADSRPGTVSGRCLLSLAIGHDERFLLFATMASTYYEFYRGSSIGIALTDSLDELITSGSITPQLAMKVLAQFDKSLADTLVKHVKVKTNLKQGHLSTYRLCDEVWTFIVKNANFKMESNEVVNAQKIKIVACKNGDAQDPVKKP</sequence>
<feature type="transmembrane region" description="Helical" evidence="20">
    <location>
        <begin position="72"/>
        <end position="91"/>
    </location>
</feature>
<keyword evidence="13 23" id="KW-0675">Receptor</keyword>
<feature type="transmembrane region" description="Helical" evidence="20">
    <location>
        <begin position="268"/>
        <end position="288"/>
    </location>
</feature>
<dbReference type="CDD" id="cd10014">
    <property type="entry name" value="TFIIA_gamma_C"/>
    <property type="match status" value="1"/>
</dbReference>
<dbReference type="GO" id="GO:0006367">
    <property type="term" value="P:transcription initiation at RNA polymerase II promoter"/>
    <property type="evidence" value="ECO:0007669"/>
    <property type="project" value="InterPro"/>
</dbReference>
<dbReference type="SUPFAM" id="SSF50784">
    <property type="entry name" value="Transcription factor IIA (TFIIA), beta-barrel domain"/>
    <property type="match status" value="1"/>
</dbReference>
<feature type="compositionally biased region" description="Polar residues" evidence="19">
    <location>
        <begin position="314"/>
        <end position="334"/>
    </location>
</feature>
<comment type="function">
    <text evidence="16">TFIIA is a component of the transcription machinery of RNA polymerase II and plays an important role in transcriptional activation. TFIIA in a complex with TBP mediates transcriptional activity.</text>
</comment>
<feature type="transmembrane region" description="Helical" evidence="20">
    <location>
        <begin position="204"/>
        <end position="227"/>
    </location>
</feature>
<dbReference type="InterPro" id="IPR015872">
    <property type="entry name" value="TFIIA_gsu_N"/>
</dbReference>
<dbReference type="InterPro" id="IPR001499">
    <property type="entry name" value="GPCR_STE3"/>
</dbReference>
<comment type="subcellular location">
    <subcellularLocation>
        <location evidence="2">Membrane</location>
        <topology evidence="2">Multi-pass membrane protein</topology>
    </subcellularLocation>
    <subcellularLocation>
        <location evidence="1">Nucleus</location>
    </subcellularLocation>
</comment>
<proteinExistence type="inferred from homology"/>
<dbReference type="Proteomes" id="UP000383932">
    <property type="component" value="Unassembled WGS sequence"/>
</dbReference>
<comment type="similarity">
    <text evidence="4">Belongs to the G-protein coupled receptor 4 family.</text>
</comment>
<evidence type="ECO:0000256" key="3">
    <source>
        <dbReference type="ARBA" id="ARBA00007675"/>
    </source>
</evidence>
<evidence type="ECO:0000256" key="17">
    <source>
        <dbReference type="ARBA" id="ARBA00029848"/>
    </source>
</evidence>
<dbReference type="Pfam" id="PF02268">
    <property type="entry name" value="TFIIA_gamma_N"/>
    <property type="match status" value="1"/>
</dbReference>
<feature type="transmembrane region" description="Helical" evidence="20">
    <location>
        <begin position="111"/>
        <end position="132"/>
    </location>
</feature>
<keyword evidence="15" id="KW-0539">Nucleus</keyword>
<dbReference type="OrthoDB" id="2874149at2759"/>
<evidence type="ECO:0000256" key="19">
    <source>
        <dbReference type="SAM" id="MobiDB-lite"/>
    </source>
</evidence>
<dbReference type="GO" id="GO:0000750">
    <property type="term" value="P:pheromone-dependent signal transduction involved in conjugation with cellular fusion"/>
    <property type="evidence" value="ECO:0007669"/>
    <property type="project" value="TreeGrafter"/>
</dbReference>
<dbReference type="InterPro" id="IPR001546">
    <property type="entry name" value="GPCR_Pheromne_A_rcpt"/>
</dbReference>
<dbReference type="SUPFAM" id="SSF47396">
    <property type="entry name" value="Transcription factor IIA (TFIIA), alpha-helical domain"/>
    <property type="match status" value="1"/>
</dbReference>
<evidence type="ECO:0000256" key="1">
    <source>
        <dbReference type="ARBA" id="ARBA00004123"/>
    </source>
</evidence>
<feature type="domain" description="Transcription initiation factor IIA gamma subunit N-terminal" evidence="21">
    <location>
        <begin position="412"/>
        <end position="458"/>
    </location>
</feature>
<evidence type="ECO:0000256" key="8">
    <source>
        <dbReference type="ARBA" id="ARBA00022989"/>
    </source>
</evidence>
<feature type="transmembrane region" description="Helical" evidence="20">
    <location>
        <begin position="152"/>
        <end position="176"/>
    </location>
</feature>
<dbReference type="GO" id="GO:0004933">
    <property type="term" value="F:mating-type a-factor pheromone receptor activity"/>
    <property type="evidence" value="ECO:0007669"/>
    <property type="project" value="InterPro"/>
</dbReference>
<evidence type="ECO:0000256" key="18">
    <source>
        <dbReference type="ARBA" id="ARBA00032215"/>
    </source>
</evidence>
<evidence type="ECO:0000313" key="24">
    <source>
        <dbReference type="Proteomes" id="UP000383932"/>
    </source>
</evidence>
<comment type="similarity">
    <text evidence="3">Belongs to the TFIIA subunit 2 family.</text>
</comment>
<keyword evidence="6" id="KW-0589">Pheromone response</keyword>
<dbReference type="GO" id="GO:0005672">
    <property type="term" value="C:transcription factor TFIIA complex"/>
    <property type="evidence" value="ECO:0007669"/>
    <property type="project" value="InterPro"/>
</dbReference>
<evidence type="ECO:0000256" key="16">
    <source>
        <dbReference type="ARBA" id="ARBA00024733"/>
    </source>
</evidence>
<keyword evidence="9" id="KW-0805">Transcription regulation</keyword>
<evidence type="ECO:0000256" key="12">
    <source>
        <dbReference type="ARBA" id="ARBA00023163"/>
    </source>
</evidence>
<dbReference type="AlphaFoldDB" id="A0A5N5Q9L9"/>
<evidence type="ECO:0000256" key="2">
    <source>
        <dbReference type="ARBA" id="ARBA00004141"/>
    </source>
</evidence>
<keyword evidence="7 20" id="KW-0812">Transmembrane</keyword>
<evidence type="ECO:0000256" key="6">
    <source>
        <dbReference type="ARBA" id="ARBA00022507"/>
    </source>
</evidence>
<keyword evidence="8 20" id="KW-1133">Transmembrane helix</keyword>
<dbReference type="PANTHER" id="PTHR28097:SF1">
    <property type="entry name" value="PHEROMONE A FACTOR RECEPTOR"/>
    <property type="match status" value="1"/>
</dbReference>
<dbReference type="Pfam" id="PF02076">
    <property type="entry name" value="STE3"/>
    <property type="match status" value="1"/>
</dbReference>
<feature type="compositionally biased region" description="Basic and acidic residues" evidence="19">
    <location>
        <begin position="347"/>
        <end position="359"/>
    </location>
</feature>
<keyword evidence="14" id="KW-0807">Transducer</keyword>
<dbReference type="PRINTS" id="PR00899">
    <property type="entry name" value="GPCRSTE3"/>
</dbReference>
<reference evidence="23 24" key="1">
    <citation type="journal article" date="2019" name="Fungal Biol. Biotechnol.">
        <title>Draft genome sequence of fastidious pathogen Ceratobasidium theobromae, which causes vascular-streak dieback in Theobroma cacao.</title>
        <authorList>
            <person name="Ali S.S."/>
            <person name="Asman A."/>
            <person name="Shao J."/>
            <person name="Firmansyah A.P."/>
            <person name="Susilo A.W."/>
            <person name="Rosmana A."/>
            <person name="McMahon P."/>
            <person name="Junaid M."/>
            <person name="Guest D."/>
            <person name="Kheng T.Y."/>
            <person name="Meinhardt L.W."/>
            <person name="Bailey B.A."/>
        </authorList>
    </citation>
    <scope>NUCLEOTIDE SEQUENCE [LARGE SCALE GENOMIC DNA]</scope>
    <source>
        <strain evidence="23 24">CT2</strain>
    </source>
</reference>
<dbReference type="InterPro" id="IPR015871">
    <property type="entry name" value="TFIIA_gsu_C"/>
</dbReference>
<dbReference type="CDD" id="cd10145">
    <property type="entry name" value="TFIIA_gamma_N"/>
    <property type="match status" value="1"/>
</dbReference>
<evidence type="ECO:0000256" key="5">
    <source>
        <dbReference type="ARBA" id="ARBA00019928"/>
    </source>
</evidence>
<gene>
    <name evidence="23" type="ORF">CTheo_8426</name>
</gene>
<evidence type="ECO:0000256" key="9">
    <source>
        <dbReference type="ARBA" id="ARBA00023015"/>
    </source>
</evidence>
<keyword evidence="10" id="KW-0297">G-protein coupled receptor</keyword>
<evidence type="ECO:0000313" key="23">
    <source>
        <dbReference type="EMBL" id="KAB5588131.1"/>
    </source>
</evidence>
<evidence type="ECO:0000256" key="13">
    <source>
        <dbReference type="ARBA" id="ARBA00023170"/>
    </source>
</evidence>
<dbReference type="GO" id="GO:0005886">
    <property type="term" value="C:plasma membrane"/>
    <property type="evidence" value="ECO:0007669"/>
    <property type="project" value="TreeGrafter"/>
</dbReference>
<keyword evidence="12" id="KW-0804">Transcription</keyword>
<protein>
    <recommendedName>
        <fullName evidence="5">Transcription initiation factor IIA subunit 2</fullName>
    </recommendedName>
    <alternativeName>
        <fullName evidence="18">General transcription factor IIA subunit 2</fullName>
    </alternativeName>
    <alternativeName>
        <fullName evidence="17">Transcription initiation factor IIA small chain</fullName>
    </alternativeName>
</protein>
<feature type="transmembrane region" description="Helical" evidence="20">
    <location>
        <begin position="6"/>
        <end position="26"/>
    </location>
</feature>
<evidence type="ECO:0000259" key="22">
    <source>
        <dbReference type="Pfam" id="PF02751"/>
    </source>
</evidence>
<dbReference type="EMBL" id="SSOP01000558">
    <property type="protein sequence ID" value="KAB5588131.1"/>
    <property type="molecule type" value="Genomic_DNA"/>
</dbReference>
<keyword evidence="24" id="KW-1185">Reference proteome</keyword>
<accession>A0A5N5Q9L9</accession>
<evidence type="ECO:0000256" key="4">
    <source>
        <dbReference type="ARBA" id="ARBA00011085"/>
    </source>
</evidence>
<organism evidence="23 24">
    <name type="scientific">Ceratobasidium theobromae</name>
    <dbReference type="NCBI Taxonomy" id="1582974"/>
    <lineage>
        <taxon>Eukaryota</taxon>
        <taxon>Fungi</taxon>
        <taxon>Dikarya</taxon>
        <taxon>Basidiomycota</taxon>
        <taxon>Agaricomycotina</taxon>
        <taxon>Agaricomycetes</taxon>
        <taxon>Cantharellales</taxon>
        <taxon>Ceratobasidiaceae</taxon>
        <taxon>Ceratobasidium</taxon>
    </lineage>
</organism>
<evidence type="ECO:0000256" key="14">
    <source>
        <dbReference type="ARBA" id="ARBA00023224"/>
    </source>
</evidence>
<dbReference type="PRINTS" id="PR00900">
    <property type="entry name" value="PHEROMONEAR"/>
</dbReference>
<evidence type="ECO:0000256" key="7">
    <source>
        <dbReference type="ARBA" id="ARBA00022692"/>
    </source>
</evidence>
<dbReference type="Pfam" id="PF02751">
    <property type="entry name" value="TFIIA_gamma_C"/>
    <property type="match status" value="1"/>
</dbReference>
<evidence type="ECO:0000256" key="11">
    <source>
        <dbReference type="ARBA" id="ARBA00023136"/>
    </source>
</evidence>
<evidence type="ECO:0000256" key="10">
    <source>
        <dbReference type="ARBA" id="ARBA00023040"/>
    </source>
</evidence>
<dbReference type="CDD" id="cd14966">
    <property type="entry name" value="7tmD_STE3"/>
    <property type="match status" value="1"/>
</dbReference>
<feature type="transmembrane region" description="Helical" evidence="20">
    <location>
        <begin position="33"/>
        <end position="52"/>
    </location>
</feature>
<dbReference type="Gene3D" id="1.10.287.190">
    <property type="entry name" value="Transcription factor IIA gamma subunit, alpha-helical domain"/>
    <property type="match status" value="1"/>
</dbReference>
<dbReference type="Gene3D" id="2.30.18.10">
    <property type="entry name" value="Transcription factor IIA (TFIIA), beta-barrel domain"/>
    <property type="match status" value="1"/>
</dbReference>
<feature type="region of interest" description="Disordered" evidence="19">
    <location>
        <begin position="313"/>
        <end position="359"/>
    </location>
</feature>
<dbReference type="FunFam" id="1.10.287.190:FF:000001">
    <property type="entry name" value="Transcription initiation factor IIA subunit 2"/>
    <property type="match status" value="1"/>
</dbReference>
<evidence type="ECO:0000256" key="15">
    <source>
        <dbReference type="ARBA" id="ARBA00023242"/>
    </source>
</evidence>
<dbReference type="InterPro" id="IPR009083">
    <property type="entry name" value="TFIIA_a-hlx"/>
</dbReference>
<evidence type="ECO:0000256" key="20">
    <source>
        <dbReference type="SAM" id="Phobius"/>
    </source>
</evidence>